<dbReference type="GO" id="GO:0003700">
    <property type="term" value="F:DNA-binding transcription factor activity"/>
    <property type="evidence" value="ECO:0007669"/>
    <property type="project" value="UniProtKB-UniRule"/>
</dbReference>
<evidence type="ECO:0000256" key="2">
    <source>
        <dbReference type="ARBA" id="ARBA00022490"/>
    </source>
</evidence>
<keyword evidence="9" id="KW-0132">Cell division</keyword>
<dbReference type="Gene3D" id="3.40.1550.20">
    <property type="entry name" value="Transcriptional regulator MraZ domain"/>
    <property type="match status" value="1"/>
</dbReference>
<dbReference type="PANTHER" id="PTHR34701:SF1">
    <property type="entry name" value="TRANSCRIPTIONAL REGULATOR MRAZ"/>
    <property type="match status" value="1"/>
</dbReference>
<dbReference type="InterPro" id="IPR037914">
    <property type="entry name" value="SpoVT-AbrB_sf"/>
</dbReference>
<keyword evidence="4 7" id="KW-0805">Transcription regulation</keyword>
<dbReference type="InterPro" id="IPR007159">
    <property type="entry name" value="SpoVT-AbrB_dom"/>
</dbReference>
<dbReference type="SUPFAM" id="SSF89447">
    <property type="entry name" value="AbrB/MazE/MraZ-like"/>
    <property type="match status" value="1"/>
</dbReference>
<keyword evidence="3" id="KW-0677">Repeat</keyword>
<evidence type="ECO:0000256" key="6">
    <source>
        <dbReference type="ARBA" id="ARBA00023163"/>
    </source>
</evidence>
<feature type="domain" description="SpoVT-AbrB" evidence="8">
    <location>
        <begin position="76"/>
        <end position="119"/>
    </location>
</feature>
<comment type="caution">
    <text evidence="9">The sequence shown here is derived from an EMBL/GenBank/DDBJ whole genome shotgun (WGS) entry which is preliminary data.</text>
</comment>
<dbReference type="GO" id="GO:0051301">
    <property type="term" value="P:cell division"/>
    <property type="evidence" value="ECO:0007669"/>
    <property type="project" value="UniProtKB-KW"/>
</dbReference>
<sequence length="141" mass="16327">MFIGEYFHTIDEKGRMAIPTKFRSELTEGIVITRGLDDCLFLYTLEEWKSLAHKLSKLSISKANTRAFSRLMLAGAMDVQLDKQGRIILPDYLRKYAGIKKKAVIAGLFNRLEIWDEEKWEKYKTNTEKTSESIAEAMEEL</sequence>
<evidence type="ECO:0000259" key="8">
    <source>
        <dbReference type="PROSITE" id="PS51740"/>
    </source>
</evidence>
<dbReference type="InterPro" id="IPR035644">
    <property type="entry name" value="MraZ_C"/>
</dbReference>
<dbReference type="PANTHER" id="PTHR34701">
    <property type="entry name" value="TRANSCRIPTIONAL REGULATOR MRAZ"/>
    <property type="match status" value="1"/>
</dbReference>
<dbReference type="InterPro" id="IPR003444">
    <property type="entry name" value="MraZ"/>
</dbReference>
<dbReference type="InterPro" id="IPR035642">
    <property type="entry name" value="MraZ_N"/>
</dbReference>
<dbReference type="AlphaFoldDB" id="A0A2N1UNX3"/>
<dbReference type="FunFam" id="3.40.1550.20:FF:000002">
    <property type="entry name" value="Transcriptional regulator MraZ"/>
    <property type="match status" value="1"/>
</dbReference>
<keyword evidence="9" id="KW-0131">Cell cycle</keyword>
<gene>
    <name evidence="7" type="primary">mraZ</name>
    <name evidence="9" type="ORF">CVV26_00960</name>
</gene>
<dbReference type="Proteomes" id="UP000233414">
    <property type="component" value="Unassembled WGS sequence"/>
</dbReference>
<reference evidence="9 10" key="1">
    <citation type="journal article" date="2017" name="ISME J.">
        <title>Potential for microbial H2 and metal transformations associated with novel bacteria and archaea in deep terrestrial subsurface sediments.</title>
        <authorList>
            <person name="Hernsdorf A.W."/>
            <person name="Amano Y."/>
            <person name="Miyakawa K."/>
            <person name="Ise K."/>
            <person name="Suzuki Y."/>
            <person name="Anantharaman K."/>
            <person name="Probst A."/>
            <person name="Burstein D."/>
            <person name="Thomas B.C."/>
            <person name="Banfield J.F."/>
        </authorList>
    </citation>
    <scope>NUCLEOTIDE SEQUENCE [LARGE SCALE GENOMIC DNA]</scope>
    <source>
        <strain evidence="9">HGW-Kuenenbacteria-1</strain>
    </source>
</reference>
<evidence type="ECO:0000256" key="3">
    <source>
        <dbReference type="ARBA" id="ARBA00022737"/>
    </source>
</evidence>
<dbReference type="Pfam" id="PF02381">
    <property type="entry name" value="MraZ"/>
    <property type="match status" value="2"/>
</dbReference>
<protein>
    <recommendedName>
        <fullName evidence="1 7">Transcriptional regulator MraZ</fullName>
    </recommendedName>
</protein>
<accession>A0A2N1UNX3</accession>
<evidence type="ECO:0000256" key="1">
    <source>
        <dbReference type="ARBA" id="ARBA00013860"/>
    </source>
</evidence>
<dbReference type="GO" id="GO:0005737">
    <property type="term" value="C:cytoplasm"/>
    <property type="evidence" value="ECO:0007669"/>
    <property type="project" value="UniProtKB-UniRule"/>
</dbReference>
<evidence type="ECO:0000313" key="9">
    <source>
        <dbReference type="EMBL" id="PKL72566.1"/>
    </source>
</evidence>
<feature type="domain" description="SpoVT-AbrB" evidence="8">
    <location>
        <begin position="5"/>
        <end position="47"/>
    </location>
</feature>
<evidence type="ECO:0000256" key="5">
    <source>
        <dbReference type="ARBA" id="ARBA00023125"/>
    </source>
</evidence>
<dbReference type="NCBIfam" id="TIGR00242">
    <property type="entry name" value="division/cell wall cluster transcriptional repressor MraZ"/>
    <property type="match status" value="1"/>
</dbReference>
<evidence type="ECO:0000313" key="10">
    <source>
        <dbReference type="Proteomes" id="UP000233414"/>
    </source>
</evidence>
<dbReference type="InterPro" id="IPR020603">
    <property type="entry name" value="MraZ_dom"/>
</dbReference>
<keyword evidence="2 7" id="KW-0963">Cytoplasm</keyword>
<dbReference type="CDD" id="cd16320">
    <property type="entry name" value="MraZ_N"/>
    <property type="match status" value="1"/>
</dbReference>
<comment type="subunit">
    <text evidence="7">Forms oligomers.</text>
</comment>
<comment type="subcellular location">
    <subcellularLocation>
        <location evidence="7">Cytoplasm</location>
        <location evidence="7">Nucleoid</location>
    </subcellularLocation>
</comment>
<dbReference type="GO" id="GO:0009295">
    <property type="term" value="C:nucleoid"/>
    <property type="evidence" value="ECO:0007669"/>
    <property type="project" value="UniProtKB-SubCell"/>
</dbReference>
<evidence type="ECO:0000256" key="4">
    <source>
        <dbReference type="ARBA" id="ARBA00023015"/>
    </source>
</evidence>
<dbReference type="CDD" id="cd16321">
    <property type="entry name" value="MraZ_C"/>
    <property type="match status" value="1"/>
</dbReference>
<dbReference type="GO" id="GO:0000976">
    <property type="term" value="F:transcription cis-regulatory region binding"/>
    <property type="evidence" value="ECO:0007669"/>
    <property type="project" value="TreeGrafter"/>
</dbReference>
<comment type="similarity">
    <text evidence="7">Belongs to the MraZ family.</text>
</comment>
<dbReference type="EMBL" id="PGYQ01000002">
    <property type="protein sequence ID" value="PKL72566.1"/>
    <property type="molecule type" value="Genomic_DNA"/>
</dbReference>
<organism evidence="9 10">
    <name type="scientific">Candidatus Kuenenbacteria bacterium HGW-Kuenenbacteria-1</name>
    <dbReference type="NCBI Taxonomy" id="2013812"/>
    <lineage>
        <taxon>Bacteria</taxon>
        <taxon>Candidatus Kueneniibacteriota</taxon>
    </lineage>
</organism>
<keyword evidence="5 7" id="KW-0238">DNA-binding</keyword>
<keyword evidence="6 7" id="KW-0804">Transcription</keyword>
<name>A0A2N1UNX3_9BACT</name>
<proteinExistence type="inferred from homology"/>
<dbReference type="HAMAP" id="MF_01008">
    <property type="entry name" value="MraZ"/>
    <property type="match status" value="1"/>
</dbReference>
<dbReference type="InterPro" id="IPR038619">
    <property type="entry name" value="MraZ_sf"/>
</dbReference>
<dbReference type="PROSITE" id="PS51740">
    <property type="entry name" value="SPOVT_ABRB"/>
    <property type="match status" value="2"/>
</dbReference>
<dbReference type="GO" id="GO:2000143">
    <property type="term" value="P:negative regulation of DNA-templated transcription initiation"/>
    <property type="evidence" value="ECO:0007669"/>
    <property type="project" value="TreeGrafter"/>
</dbReference>
<evidence type="ECO:0000256" key="7">
    <source>
        <dbReference type="HAMAP-Rule" id="MF_01008"/>
    </source>
</evidence>